<evidence type="ECO:0000259" key="13">
    <source>
        <dbReference type="Pfam" id="PF02875"/>
    </source>
</evidence>
<feature type="domain" description="Mur ligase N-terminal catalytic" evidence="12">
    <location>
        <begin position="55"/>
        <end position="127"/>
    </location>
</feature>
<dbReference type="GO" id="GO:0008360">
    <property type="term" value="P:regulation of cell shape"/>
    <property type="evidence" value="ECO:0007669"/>
    <property type="project" value="UniProtKB-KW"/>
</dbReference>
<dbReference type="SUPFAM" id="SSF53623">
    <property type="entry name" value="MurD-like peptide ligases, catalytic domain"/>
    <property type="match status" value="1"/>
</dbReference>
<evidence type="ECO:0000256" key="10">
    <source>
        <dbReference type="HAMAP-Rule" id="MF_02019"/>
    </source>
</evidence>
<protein>
    <recommendedName>
        <fullName evidence="10 11">UDP-N-acetylmuramoyl-tripeptide--D-alanyl-D-alanine ligase</fullName>
        <ecNumber evidence="10 11">6.3.2.10</ecNumber>
    </recommendedName>
    <alternativeName>
        <fullName evidence="10">D-alanyl-D-alanine-adding enzyme</fullName>
    </alternativeName>
</protein>
<evidence type="ECO:0000259" key="12">
    <source>
        <dbReference type="Pfam" id="PF01225"/>
    </source>
</evidence>
<reference evidence="15" key="1">
    <citation type="submission" date="2020-02" db="EMBL/GenBank/DDBJ databases">
        <authorList>
            <person name="Meier V. D."/>
        </authorList>
    </citation>
    <scope>NUCLEOTIDE SEQUENCE</scope>
    <source>
        <strain evidence="15">AVDCRST_MAG49</strain>
    </source>
</reference>
<proteinExistence type="inferred from homology"/>
<keyword evidence="4 10" id="KW-0547">Nucleotide-binding</keyword>
<dbReference type="PANTHER" id="PTHR43024:SF1">
    <property type="entry name" value="UDP-N-ACETYLMURAMOYL-TRIPEPTIDE--D-ALANYL-D-ALANINE LIGASE"/>
    <property type="match status" value="1"/>
</dbReference>
<keyword evidence="6 10" id="KW-0133">Cell shape</keyword>
<dbReference type="PANTHER" id="PTHR43024">
    <property type="entry name" value="UDP-N-ACETYLMURAMOYL-TRIPEPTIDE--D-ALANYL-D-ALANINE LIGASE"/>
    <property type="match status" value="1"/>
</dbReference>
<keyword evidence="1 10" id="KW-0963">Cytoplasm</keyword>
<accession>A0A6J4UC36</accession>
<evidence type="ECO:0000256" key="4">
    <source>
        <dbReference type="ARBA" id="ARBA00022741"/>
    </source>
</evidence>
<dbReference type="HAMAP" id="MF_02019">
    <property type="entry name" value="MurF"/>
    <property type="match status" value="1"/>
</dbReference>
<dbReference type="Pfam" id="PF02875">
    <property type="entry name" value="Mur_ligase_C"/>
    <property type="match status" value="1"/>
</dbReference>
<dbReference type="InterPro" id="IPR051046">
    <property type="entry name" value="MurCDEF_CellWall_CoF430Synth"/>
</dbReference>
<evidence type="ECO:0000259" key="14">
    <source>
        <dbReference type="Pfam" id="PF08245"/>
    </source>
</evidence>
<dbReference type="Gene3D" id="3.90.190.20">
    <property type="entry name" value="Mur ligase, C-terminal domain"/>
    <property type="match status" value="1"/>
</dbReference>
<dbReference type="Pfam" id="PF08245">
    <property type="entry name" value="Mur_ligase_M"/>
    <property type="match status" value="1"/>
</dbReference>
<keyword evidence="2 10" id="KW-0436">Ligase</keyword>
<feature type="domain" description="Mur ligase C-terminal" evidence="13">
    <location>
        <begin position="355"/>
        <end position="482"/>
    </location>
</feature>
<dbReference type="InterPro" id="IPR000713">
    <property type="entry name" value="Mur_ligase_N"/>
</dbReference>
<dbReference type="SUPFAM" id="SSF53244">
    <property type="entry name" value="MurD-like peptide ligases, peptide-binding domain"/>
    <property type="match status" value="1"/>
</dbReference>
<comment type="subcellular location">
    <subcellularLocation>
        <location evidence="10 11">Cytoplasm</location>
    </subcellularLocation>
</comment>
<comment type="catalytic activity">
    <reaction evidence="10 11">
        <text>D-alanyl-D-alanine + UDP-N-acetyl-alpha-D-muramoyl-L-alanyl-gamma-D-glutamyl-meso-2,6-diaminopimelate + ATP = UDP-N-acetyl-alpha-D-muramoyl-L-alanyl-gamma-D-glutamyl-meso-2,6-diaminopimeloyl-D-alanyl-D-alanine + ADP + phosphate + H(+)</text>
        <dbReference type="Rhea" id="RHEA:28374"/>
        <dbReference type="ChEBI" id="CHEBI:15378"/>
        <dbReference type="ChEBI" id="CHEBI:30616"/>
        <dbReference type="ChEBI" id="CHEBI:43474"/>
        <dbReference type="ChEBI" id="CHEBI:57822"/>
        <dbReference type="ChEBI" id="CHEBI:61386"/>
        <dbReference type="ChEBI" id="CHEBI:83905"/>
        <dbReference type="ChEBI" id="CHEBI:456216"/>
        <dbReference type="EC" id="6.3.2.10"/>
    </reaction>
</comment>
<evidence type="ECO:0000256" key="2">
    <source>
        <dbReference type="ARBA" id="ARBA00022598"/>
    </source>
</evidence>
<dbReference type="GO" id="GO:0005737">
    <property type="term" value="C:cytoplasm"/>
    <property type="evidence" value="ECO:0007669"/>
    <property type="project" value="UniProtKB-SubCell"/>
</dbReference>
<dbReference type="InterPro" id="IPR036565">
    <property type="entry name" value="Mur-like_cat_sf"/>
</dbReference>
<dbReference type="Pfam" id="PF01225">
    <property type="entry name" value="Mur_ligase"/>
    <property type="match status" value="1"/>
</dbReference>
<dbReference type="InterPro" id="IPR013221">
    <property type="entry name" value="Mur_ligase_cen"/>
</dbReference>
<dbReference type="Gene3D" id="3.40.1190.10">
    <property type="entry name" value="Mur-like, catalytic domain"/>
    <property type="match status" value="1"/>
</dbReference>
<evidence type="ECO:0000256" key="7">
    <source>
        <dbReference type="ARBA" id="ARBA00022984"/>
    </source>
</evidence>
<dbReference type="GO" id="GO:0071555">
    <property type="term" value="P:cell wall organization"/>
    <property type="evidence" value="ECO:0007669"/>
    <property type="project" value="UniProtKB-KW"/>
</dbReference>
<dbReference type="InterPro" id="IPR036615">
    <property type="entry name" value="Mur_ligase_C_dom_sf"/>
</dbReference>
<keyword evidence="3 10" id="KW-0132">Cell division</keyword>
<dbReference type="InterPro" id="IPR035911">
    <property type="entry name" value="MurE/MurF_N"/>
</dbReference>
<dbReference type="NCBIfam" id="TIGR01143">
    <property type="entry name" value="murF"/>
    <property type="match status" value="1"/>
</dbReference>
<comment type="similarity">
    <text evidence="10">Belongs to the MurCDEF family. MurF subfamily.</text>
</comment>
<keyword evidence="5 10" id="KW-0067">ATP-binding</keyword>
<dbReference type="UniPathway" id="UPA00219"/>
<dbReference type="InterPro" id="IPR004101">
    <property type="entry name" value="Mur_ligase_C"/>
</dbReference>
<dbReference type="GO" id="GO:0009252">
    <property type="term" value="P:peptidoglycan biosynthetic process"/>
    <property type="evidence" value="ECO:0007669"/>
    <property type="project" value="UniProtKB-UniRule"/>
</dbReference>
<gene>
    <name evidence="10" type="primary">murF</name>
    <name evidence="15" type="ORF">AVDCRST_MAG49-1377</name>
</gene>
<name>A0A6J4UC36_9BACT</name>
<keyword evidence="7 10" id="KW-0573">Peptidoglycan synthesis</keyword>
<dbReference type="GO" id="GO:0005524">
    <property type="term" value="F:ATP binding"/>
    <property type="evidence" value="ECO:0007669"/>
    <property type="project" value="UniProtKB-UniRule"/>
</dbReference>
<dbReference type="AlphaFoldDB" id="A0A6J4UC36"/>
<feature type="domain" description="Mur ligase central" evidence="14">
    <location>
        <begin position="141"/>
        <end position="328"/>
    </location>
</feature>
<sequence length="532" mass="55528">MALPGYDGSCSPIAIGATLGEETVTMVPLRLAEVLTGTGGELRGRLAPSTVLTRIERDSRRVEPGHLFIAIRGERLDGHAFVAASGAAGATAAMVSREWADAQGDGYPMPLVVVDEPVAALGRLAADRRARRGDALTVVGITGSVGKTSTKETVAAVLDQRFRTYRSPGNLNNEIGLPLSLLEVSAETEVAVLEMGGAYAHGELTHLAGIARPAVGVVTNVFPVHLERMGTIEAIAQTKSELVAALPADGVAVLNGDDDRVRAMGGVARCRVLTYGLGTANDVRADRVATDGLAGTSFRLHLDGETFHLKVPLVGGHAVELALAAIAVGHALGMHISEMLAGFDDPSIQVRLLVQPGPNGSRLIDDTYNASTPSVLSALGLLDELRPRRAIAVLGDMRELGSVAEEEHRIVGRRAAEVADLVVTYGPLARWIAEEAASLRDRDVDGGRPAVRPFGLDERRELIDYLLGELRDGDVVLLKGSRGLQMEEMVDALRADAAAVAVDAVAVPDPAVAALPDPEVAGPASASPALGA</sequence>
<organism evidence="15">
    <name type="scientific">uncultured Thermomicrobiales bacterium</name>
    <dbReference type="NCBI Taxonomy" id="1645740"/>
    <lineage>
        <taxon>Bacteria</taxon>
        <taxon>Pseudomonadati</taxon>
        <taxon>Thermomicrobiota</taxon>
        <taxon>Thermomicrobia</taxon>
        <taxon>Thermomicrobiales</taxon>
        <taxon>environmental samples</taxon>
    </lineage>
</organism>
<comment type="pathway">
    <text evidence="10 11">Cell wall biogenesis; peptidoglycan biosynthesis.</text>
</comment>
<evidence type="ECO:0000256" key="11">
    <source>
        <dbReference type="RuleBase" id="RU004136"/>
    </source>
</evidence>
<dbReference type="GO" id="GO:0051301">
    <property type="term" value="P:cell division"/>
    <property type="evidence" value="ECO:0007669"/>
    <property type="project" value="UniProtKB-KW"/>
</dbReference>
<keyword evidence="9 10" id="KW-0961">Cell wall biogenesis/degradation</keyword>
<dbReference type="GO" id="GO:0047480">
    <property type="term" value="F:UDP-N-acetylmuramoyl-tripeptide-D-alanyl-D-alanine ligase activity"/>
    <property type="evidence" value="ECO:0007669"/>
    <property type="project" value="UniProtKB-UniRule"/>
</dbReference>
<dbReference type="SUPFAM" id="SSF63418">
    <property type="entry name" value="MurE/MurF N-terminal domain"/>
    <property type="match status" value="1"/>
</dbReference>
<dbReference type="InterPro" id="IPR005863">
    <property type="entry name" value="UDP-N-AcMur_synth"/>
</dbReference>
<evidence type="ECO:0000256" key="8">
    <source>
        <dbReference type="ARBA" id="ARBA00023306"/>
    </source>
</evidence>
<evidence type="ECO:0000256" key="3">
    <source>
        <dbReference type="ARBA" id="ARBA00022618"/>
    </source>
</evidence>
<comment type="function">
    <text evidence="10 11">Involved in cell wall formation. Catalyzes the final step in the synthesis of UDP-N-acetylmuramoyl-pentapeptide, the precursor of murein.</text>
</comment>
<evidence type="ECO:0000256" key="6">
    <source>
        <dbReference type="ARBA" id="ARBA00022960"/>
    </source>
</evidence>
<evidence type="ECO:0000256" key="9">
    <source>
        <dbReference type="ARBA" id="ARBA00023316"/>
    </source>
</evidence>
<evidence type="ECO:0000313" key="15">
    <source>
        <dbReference type="EMBL" id="CAA9546405.1"/>
    </source>
</evidence>
<feature type="binding site" evidence="10">
    <location>
        <begin position="143"/>
        <end position="149"/>
    </location>
    <ligand>
        <name>ATP</name>
        <dbReference type="ChEBI" id="CHEBI:30616"/>
    </ligand>
</feature>
<dbReference type="EC" id="6.3.2.10" evidence="10 11"/>
<dbReference type="EMBL" id="CADCWG010000084">
    <property type="protein sequence ID" value="CAA9546405.1"/>
    <property type="molecule type" value="Genomic_DNA"/>
</dbReference>
<dbReference type="Gene3D" id="3.40.1390.10">
    <property type="entry name" value="MurE/MurF, N-terminal domain"/>
    <property type="match status" value="1"/>
</dbReference>
<keyword evidence="8 10" id="KW-0131">Cell cycle</keyword>
<evidence type="ECO:0000256" key="5">
    <source>
        <dbReference type="ARBA" id="ARBA00022840"/>
    </source>
</evidence>
<evidence type="ECO:0000256" key="1">
    <source>
        <dbReference type="ARBA" id="ARBA00022490"/>
    </source>
</evidence>